<dbReference type="EMBL" id="CAAE01014944">
    <property type="protein sequence ID" value="CAG06280.1"/>
    <property type="molecule type" value="Genomic_DNA"/>
</dbReference>
<dbReference type="Gene3D" id="1.10.510.10">
    <property type="entry name" value="Transferase(Phosphotransferase) domain 1"/>
    <property type="match status" value="1"/>
</dbReference>
<comment type="caution">
    <text evidence="4">The sequence shown here is derived from an EMBL/GenBank/DDBJ whole genome shotgun (WGS) entry which is preliminary data.</text>
</comment>
<dbReference type="GO" id="GO:0005524">
    <property type="term" value="F:ATP binding"/>
    <property type="evidence" value="ECO:0007669"/>
    <property type="project" value="UniProtKB-KW"/>
</dbReference>
<dbReference type="AlphaFoldDB" id="Q4RZA2"/>
<dbReference type="InterPro" id="IPR001245">
    <property type="entry name" value="Ser-Thr/Tyr_kinase_cat_dom"/>
</dbReference>
<feature type="domain" description="Serine-threonine/tyrosine-protein kinase catalytic" evidence="3">
    <location>
        <begin position="5"/>
        <end position="51"/>
    </location>
</feature>
<evidence type="ECO:0000259" key="3">
    <source>
        <dbReference type="Pfam" id="PF07714"/>
    </source>
</evidence>
<dbReference type="InterPro" id="IPR011009">
    <property type="entry name" value="Kinase-like_dom_sf"/>
</dbReference>
<reference evidence="4" key="1">
    <citation type="journal article" date="2004" name="Nature">
        <title>Genome duplication in the teleost fish Tetraodon nigroviridis reveals the early vertebrate proto-karyotype.</title>
        <authorList>
            <person name="Jaillon O."/>
            <person name="Aury J.-M."/>
            <person name="Brunet F."/>
            <person name="Petit J.-L."/>
            <person name="Stange-Thomann N."/>
            <person name="Mauceli E."/>
            <person name="Bouneau L."/>
            <person name="Fischer C."/>
            <person name="Ozouf-Costaz C."/>
            <person name="Bernot A."/>
            <person name="Nicaud S."/>
            <person name="Jaffe D."/>
            <person name="Fisher S."/>
            <person name="Lutfalla G."/>
            <person name="Dossat C."/>
            <person name="Segurens B."/>
            <person name="Dasilva C."/>
            <person name="Salanoubat M."/>
            <person name="Levy M."/>
            <person name="Boudet N."/>
            <person name="Castellano S."/>
            <person name="Anthouard V."/>
            <person name="Jubin C."/>
            <person name="Castelli V."/>
            <person name="Katinka M."/>
            <person name="Vacherie B."/>
            <person name="Biemont C."/>
            <person name="Skalli Z."/>
            <person name="Cattolico L."/>
            <person name="Poulain J."/>
            <person name="De Berardinis V."/>
            <person name="Cruaud C."/>
            <person name="Duprat S."/>
            <person name="Brottier P."/>
            <person name="Coutanceau J.-P."/>
            <person name="Gouzy J."/>
            <person name="Parra G."/>
            <person name="Lardier G."/>
            <person name="Chapple C."/>
            <person name="McKernan K.J."/>
            <person name="McEwan P."/>
            <person name="Bosak S."/>
            <person name="Kellis M."/>
            <person name="Volff J.-N."/>
            <person name="Guigo R."/>
            <person name="Zody M.C."/>
            <person name="Mesirov J."/>
            <person name="Lindblad-Toh K."/>
            <person name="Birren B."/>
            <person name="Nusbaum C."/>
            <person name="Kahn D."/>
            <person name="Robinson-Rechavi M."/>
            <person name="Laudet V."/>
            <person name="Schachter V."/>
            <person name="Quetier F."/>
            <person name="Saurin W."/>
            <person name="Scarpelli C."/>
            <person name="Wincker P."/>
            <person name="Lander E.S."/>
            <person name="Weissenbach J."/>
            <person name="Roest Crollius H."/>
        </authorList>
    </citation>
    <scope>NUCLEOTIDE SEQUENCE [LARGE SCALE GENOMIC DNA]</scope>
</reference>
<dbReference type="GO" id="GO:0043235">
    <property type="term" value="C:receptor complex"/>
    <property type="evidence" value="ECO:0007669"/>
    <property type="project" value="TreeGrafter"/>
</dbReference>
<dbReference type="SUPFAM" id="SSF56112">
    <property type="entry name" value="Protein kinase-like (PK-like)"/>
    <property type="match status" value="1"/>
</dbReference>
<keyword evidence="1" id="KW-0547">Nucleotide-binding</keyword>
<protein>
    <submittedName>
        <fullName evidence="4">(spotted green pufferfish) hypothetical protein</fullName>
    </submittedName>
</protein>
<dbReference type="InterPro" id="IPR050122">
    <property type="entry name" value="RTK"/>
</dbReference>
<organism evidence="4">
    <name type="scientific">Tetraodon nigroviridis</name>
    <name type="common">Spotted green pufferfish</name>
    <name type="synonym">Chelonodon nigroviridis</name>
    <dbReference type="NCBI Taxonomy" id="99883"/>
    <lineage>
        <taxon>Eukaryota</taxon>
        <taxon>Metazoa</taxon>
        <taxon>Chordata</taxon>
        <taxon>Craniata</taxon>
        <taxon>Vertebrata</taxon>
        <taxon>Euteleostomi</taxon>
        <taxon>Actinopterygii</taxon>
        <taxon>Neopterygii</taxon>
        <taxon>Teleostei</taxon>
        <taxon>Neoteleostei</taxon>
        <taxon>Acanthomorphata</taxon>
        <taxon>Eupercaria</taxon>
        <taxon>Tetraodontiformes</taxon>
        <taxon>Tetradontoidea</taxon>
        <taxon>Tetraodontidae</taxon>
        <taxon>Tetraodon</taxon>
    </lineage>
</organism>
<name>Q4RZA2_TETNG</name>
<proteinExistence type="predicted"/>
<dbReference type="OrthoDB" id="4062651at2759"/>
<dbReference type="GO" id="GO:0030316">
    <property type="term" value="P:osteoclast differentiation"/>
    <property type="evidence" value="ECO:0007669"/>
    <property type="project" value="TreeGrafter"/>
</dbReference>
<dbReference type="GO" id="GO:0005011">
    <property type="term" value="F:macrophage colony-stimulating factor receptor activity"/>
    <property type="evidence" value="ECO:0007669"/>
    <property type="project" value="TreeGrafter"/>
</dbReference>
<dbReference type="GO" id="GO:0019838">
    <property type="term" value="F:growth factor binding"/>
    <property type="evidence" value="ECO:0007669"/>
    <property type="project" value="TreeGrafter"/>
</dbReference>
<evidence type="ECO:0000256" key="1">
    <source>
        <dbReference type="ARBA" id="ARBA00022741"/>
    </source>
</evidence>
<evidence type="ECO:0000313" key="4">
    <source>
        <dbReference type="EMBL" id="CAG06280.1"/>
    </source>
</evidence>
<dbReference type="HOGENOM" id="CLU_000288_49_0_1"/>
<keyword evidence="2" id="KW-0067">ATP-binding</keyword>
<gene>
    <name evidence="4" type="ORF">GSTENG00026581001</name>
</gene>
<dbReference type="GO" id="GO:1990682">
    <property type="term" value="C:CSF1-CSF1R complex"/>
    <property type="evidence" value="ECO:0007669"/>
    <property type="project" value="TreeGrafter"/>
</dbReference>
<dbReference type="PANTHER" id="PTHR24416:SF47">
    <property type="entry name" value="MACROPHAGE COLONY-STIMULATING FACTOR 1 RECEPTOR"/>
    <property type="match status" value="1"/>
</dbReference>
<reference evidence="4" key="2">
    <citation type="submission" date="2004-02" db="EMBL/GenBank/DDBJ databases">
        <authorList>
            <consortium name="Genoscope"/>
            <consortium name="Whitehead Institute Centre for Genome Research"/>
        </authorList>
    </citation>
    <scope>NUCLEOTIDE SEQUENCE</scope>
</reference>
<feature type="non-terminal residue" evidence="4">
    <location>
        <position position="54"/>
    </location>
</feature>
<dbReference type="GO" id="GO:0005886">
    <property type="term" value="C:plasma membrane"/>
    <property type="evidence" value="ECO:0007669"/>
    <property type="project" value="TreeGrafter"/>
</dbReference>
<dbReference type="Pfam" id="PF07714">
    <property type="entry name" value="PK_Tyr_Ser-Thr"/>
    <property type="match status" value="1"/>
</dbReference>
<sequence length="54" mass="6567">MAVDSRFYKMVKRGYQMSQPDFAPPEIYMIMKMCWDLEPTERPTFNKISQMIER</sequence>
<dbReference type="GO" id="GO:0030335">
    <property type="term" value="P:positive regulation of cell migration"/>
    <property type="evidence" value="ECO:0007669"/>
    <property type="project" value="TreeGrafter"/>
</dbReference>
<accession>Q4RZA2</accession>
<dbReference type="KEGG" id="tng:GSTEN00026581G001"/>
<dbReference type="GO" id="GO:0007169">
    <property type="term" value="P:cell surface receptor protein tyrosine kinase signaling pathway"/>
    <property type="evidence" value="ECO:0007669"/>
    <property type="project" value="TreeGrafter"/>
</dbReference>
<evidence type="ECO:0000256" key="2">
    <source>
        <dbReference type="ARBA" id="ARBA00022840"/>
    </source>
</evidence>
<dbReference type="GO" id="GO:0043408">
    <property type="term" value="P:regulation of MAPK cascade"/>
    <property type="evidence" value="ECO:0007669"/>
    <property type="project" value="TreeGrafter"/>
</dbReference>
<dbReference type="PANTHER" id="PTHR24416">
    <property type="entry name" value="TYROSINE-PROTEIN KINASE RECEPTOR"/>
    <property type="match status" value="1"/>
</dbReference>